<evidence type="ECO:0000313" key="3">
    <source>
        <dbReference type="Proteomes" id="UP000464657"/>
    </source>
</evidence>
<dbReference type="KEGG" id="kan:IMCC3317_47140"/>
<keyword evidence="3" id="KW-1185">Reference proteome</keyword>
<dbReference type="InterPro" id="IPR006016">
    <property type="entry name" value="UspA"/>
</dbReference>
<gene>
    <name evidence="2" type="ORF">IMCC3317_47140</name>
</gene>
<dbReference type="Proteomes" id="UP000464657">
    <property type="component" value="Chromosome"/>
</dbReference>
<dbReference type="AlphaFoldDB" id="A0A7L4ZW57"/>
<organism evidence="2 3">
    <name type="scientific">Kordia antarctica</name>
    <dbReference type="NCBI Taxonomy" id="1218801"/>
    <lineage>
        <taxon>Bacteria</taxon>
        <taxon>Pseudomonadati</taxon>
        <taxon>Bacteroidota</taxon>
        <taxon>Flavobacteriia</taxon>
        <taxon>Flavobacteriales</taxon>
        <taxon>Flavobacteriaceae</taxon>
        <taxon>Kordia</taxon>
    </lineage>
</organism>
<dbReference type="SUPFAM" id="SSF52402">
    <property type="entry name" value="Adenine nucleotide alpha hydrolases-like"/>
    <property type="match status" value="1"/>
</dbReference>
<dbReference type="RefSeq" id="WP_160131786.1">
    <property type="nucleotide sequence ID" value="NZ_CP019288.1"/>
</dbReference>
<sequence length="278" mass="32195">MKRILIPIDFTFDNYNTIDYAINFFKEERCEFYFLNTYSYEINGLSALKILQSDEDWYDKPRLNSEKKLADIRSRYKLKNKKHSYENISACINPIEGIKETIKNFDIDLVVVTSDHKNKTISHGYTGNVKNIIESVRECLVMIVPQPTYLKEHPEFILASSFEIEIPITELEKWYELVRIVNGSVKVVVLANKKNRTSLQIENQTKIHAQLETLSGTTVTVDYLETPDDLKKLAENQDDCIISLIDKKPNFWRKHGLSQSKITKLGPLHVTPLIALHS</sequence>
<accession>A0A7L4ZW57</accession>
<dbReference type="Gene3D" id="3.40.50.620">
    <property type="entry name" value="HUPs"/>
    <property type="match status" value="1"/>
</dbReference>
<proteinExistence type="predicted"/>
<evidence type="ECO:0000313" key="2">
    <source>
        <dbReference type="EMBL" id="QHI39304.1"/>
    </source>
</evidence>
<dbReference type="OrthoDB" id="9788959at2"/>
<dbReference type="EMBL" id="CP019288">
    <property type="protein sequence ID" value="QHI39304.1"/>
    <property type="molecule type" value="Genomic_DNA"/>
</dbReference>
<feature type="domain" description="UspA" evidence="1">
    <location>
        <begin position="1"/>
        <end position="118"/>
    </location>
</feature>
<evidence type="ECO:0000259" key="1">
    <source>
        <dbReference type="Pfam" id="PF00582"/>
    </source>
</evidence>
<dbReference type="InterPro" id="IPR014729">
    <property type="entry name" value="Rossmann-like_a/b/a_fold"/>
</dbReference>
<reference evidence="2 3" key="1">
    <citation type="journal article" date="2013" name="Int. J. Syst. Evol. Microbiol.">
        <title>Kordia antarctica sp. nov., isolated from Antarctic seawater.</title>
        <authorList>
            <person name="Baek K."/>
            <person name="Choi A."/>
            <person name="Kang I."/>
            <person name="Lee K."/>
            <person name="Cho J.C."/>
        </authorList>
    </citation>
    <scope>NUCLEOTIDE SEQUENCE [LARGE SCALE GENOMIC DNA]</scope>
    <source>
        <strain evidence="2 3">IMCC3317</strain>
    </source>
</reference>
<protein>
    <recommendedName>
        <fullName evidence="1">UspA domain-containing protein</fullName>
    </recommendedName>
</protein>
<dbReference type="Pfam" id="PF00582">
    <property type="entry name" value="Usp"/>
    <property type="match status" value="1"/>
</dbReference>
<name>A0A7L4ZW57_9FLAO</name>